<dbReference type="Gene3D" id="3.30.300.30">
    <property type="match status" value="1"/>
</dbReference>
<reference evidence="5" key="1">
    <citation type="submission" date="2020-10" db="EMBL/GenBank/DDBJ databases">
        <authorList>
            <person name="Gilroy R."/>
        </authorList>
    </citation>
    <scope>NUCLEOTIDE SEQUENCE</scope>
    <source>
        <strain evidence="5">ChiSjej4B22-9803</strain>
    </source>
</reference>
<dbReference type="PANTHER" id="PTHR43272">
    <property type="entry name" value="LONG-CHAIN-FATTY-ACID--COA LIGASE"/>
    <property type="match status" value="1"/>
</dbReference>
<dbReference type="InterPro" id="IPR020845">
    <property type="entry name" value="AMP-binding_CS"/>
</dbReference>
<organism evidence="5 6">
    <name type="scientific">Candidatus Avimonoglobus intestinipullorum</name>
    <dbReference type="NCBI Taxonomy" id="2840699"/>
    <lineage>
        <taxon>Bacteria</taxon>
        <taxon>Bacillati</taxon>
        <taxon>Bacillota</taxon>
        <taxon>Clostridia</taxon>
        <taxon>Eubacteriales</taxon>
        <taxon>Candidatus Avimonoglobus</taxon>
    </lineage>
</organism>
<dbReference type="GO" id="GO:0016020">
    <property type="term" value="C:membrane"/>
    <property type="evidence" value="ECO:0007669"/>
    <property type="project" value="TreeGrafter"/>
</dbReference>
<dbReference type="SUPFAM" id="SSF56801">
    <property type="entry name" value="Acetyl-CoA synthetase-like"/>
    <property type="match status" value="1"/>
</dbReference>
<dbReference type="Pfam" id="PF23562">
    <property type="entry name" value="AMP-binding_C_3"/>
    <property type="match status" value="1"/>
</dbReference>
<evidence type="ECO:0000259" key="4">
    <source>
        <dbReference type="Pfam" id="PF00501"/>
    </source>
</evidence>
<evidence type="ECO:0000256" key="2">
    <source>
        <dbReference type="ARBA" id="ARBA00022840"/>
    </source>
</evidence>
<dbReference type="Pfam" id="PF00501">
    <property type="entry name" value="AMP-binding"/>
    <property type="match status" value="1"/>
</dbReference>
<dbReference type="GO" id="GO:0004467">
    <property type="term" value="F:long-chain fatty acid-CoA ligase activity"/>
    <property type="evidence" value="ECO:0007669"/>
    <property type="project" value="UniProtKB-EC"/>
</dbReference>
<dbReference type="EMBL" id="DVND01000191">
    <property type="protein sequence ID" value="HIU49236.1"/>
    <property type="molecule type" value="Genomic_DNA"/>
</dbReference>
<feature type="domain" description="AMP-dependent synthetase/ligase" evidence="4">
    <location>
        <begin position="26"/>
        <end position="408"/>
    </location>
</feature>
<dbReference type="Gene3D" id="3.40.50.12780">
    <property type="entry name" value="N-terminal domain of ligase-like"/>
    <property type="match status" value="1"/>
</dbReference>
<sequence length="539" mass="59991">MKNKAYPYHQRTFLKDLKELVSYSGAKFAEDTAFKFERGGIKVEITYKRFKADVDALGTYFYSLGLRNAKIALVGENSYEWVLTYFAAVNGSNIIVPIDKELADGEICNLLKASGCDMAVYSPAKENAIRLSREQGLPISHYLCTDNLEDAIGAGRKLIQSGDADFMEHVVDEEQPCAIIYTSGTTGAPKGVMLSHKNLASDAYHSLEAMTIARDTVAVLPFNHTFGFLACVVCQLWVGYSIFINSSLKTVLKDIQTAKPGHISVVPLFVENFYKNIWKAAERQGKKKALEQLIKVSNTMRKAGVDLRRKLFKSVWDNLGGRLELIISGGAPIDHKYIKGFDDLGITVINGYGITECSPIVSINRNKWIKYGSVGQPIPTVSVKIHEPNEAGEGEILVKGDIVMQGYYNDPEATAAAMTDGWFNTGDIGTIDADGFLYITGRKKNLIILENGKNVYPEELEALIGQIEYVTEVLVYEDGGLITAEIYTEEQENKDAAKDAIKKDVQNLNKTLAQYKQIRKIKFRAVEFEKTTTKKIKRF</sequence>
<protein>
    <submittedName>
        <fullName evidence="5">AMP-binding protein</fullName>
    </submittedName>
</protein>
<dbReference type="PROSITE" id="PS00455">
    <property type="entry name" value="AMP_BINDING"/>
    <property type="match status" value="1"/>
</dbReference>
<accession>A0A9D1S6Z2</accession>
<dbReference type="InterPro" id="IPR000873">
    <property type="entry name" value="AMP-dep_synth/lig_dom"/>
</dbReference>
<proteinExistence type="predicted"/>
<dbReference type="AlphaFoldDB" id="A0A9D1S6Z2"/>
<evidence type="ECO:0000256" key="1">
    <source>
        <dbReference type="ARBA" id="ARBA00022741"/>
    </source>
</evidence>
<dbReference type="InterPro" id="IPR042099">
    <property type="entry name" value="ANL_N_sf"/>
</dbReference>
<evidence type="ECO:0000313" key="6">
    <source>
        <dbReference type="Proteomes" id="UP000824111"/>
    </source>
</evidence>
<gene>
    <name evidence="5" type="ORF">IAB04_07700</name>
</gene>
<comment type="caution">
    <text evidence="5">The sequence shown here is derived from an EMBL/GenBank/DDBJ whole genome shotgun (WGS) entry which is preliminary data.</text>
</comment>
<dbReference type="PANTHER" id="PTHR43272:SF33">
    <property type="entry name" value="AMP-BINDING DOMAIN-CONTAINING PROTEIN-RELATED"/>
    <property type="match status" value="1"/>
</dbReference>
<dbReference type="InterPro" id="IPR045851">
    <property type="entry name" value="AMP-bd_C_sf"/>
</dbReference>
<keyword evidence="2" id="KW-0067">ATP-binding</keyword>
<evidence type="ECO:0000256" key="3">
    <source>
        <dbReference type="ARBA" id="ARBA00024484"/>
    </source>
</evidence>
<dbReference type="GO" id="GO:0005524">
    <property type="term" value="F:ATP binding"/>
    <property type="evidence" value="ECO:0007669"/>
    <property type="project" value="UniProtKB-KW"/>
</dbReference>
<keyword evidence="1" id="KW-0547">Nucleotide-binding</keyword>
<dbReference type="Proteomes" id="UP000824111">
    <property type="component" value="Unassembled WGS sequence"/>
</dbReference>
<comment type="catalytic activity">
    <reaction evidence="3">
        <text>a long-chain fatty acid + ATP + CoA = a long-chain fatty acyl-CoA + AMP + diphosphate</text>
        <dbReference type="Rhea" id="RHEA:15421"/>
        <dbReference type="ChEBI" id="CHEBI:30616"/>
        <dbReference type="ChEBI" id="CHEBI:33019"/>
        <dbReference type="ChEBI" id="CHEBI:57287"/>
        <dbReference type="ChEBI" id="CHEBI:57560"/>
        <dbReference type="ChEBI" id="CHEBI:83139"/>
        <dbReference type="ChEBI" id="CHEBI:456215"/>
        <dbReference type="EC" id="6.2.1.3"/>
    </reaction>
    <physiologicalReaction direction="left-to-right" evidence="3">
        <dbReference type="Rhea" id="RHEA:15422"/>
    </physiologicalReaction>
</comment>
<reference evidence="5" key="2">
    <citation type="journal article" date="2021" name="PeerJ">
        <title>Extensive microbial diversity within the chicken gut microbiome revealed by metagenomics and culture.</title>
        <authorList>
            <person name="Gilroy R."/>
            <person name="Ravi A."/>
            <person name="Getino M."/>
            <person name="Pursley I."/>
            <person name="Horton D.L."/>
            <person name="Alikhan N.F."/>
            <person name="Baker D."/>
            <person name="Gharbi K."/>
            <person name="Hall N."/>
            <person name="Watson M."/>
            <person name="Adriaenssens E.M."/>
            <person name="Foster-Nyarko E."/>
            <person name="Jarju S."/>
            <person name="Secka A."/>
            <person name="Antonio M."/>
            <person name="Oren A."/>
            <person name="Chaudhuri R.R."/>
            <person name="La Ragione R."/>
            <person name="Hildebrand F."/>
            <person name="Pallen M.J."/>
        </authorList>
    </citation>
    <scope>NUCLEOTIDE SEQUENCE</scope>
    <source>
        <strain evidence="5">ChiSjej4B22-9803</strain>
    </source>
</reference>
<evidence type="ECO:0000313" key="5">
    <source>
        <dbReference type="EMBL" id="HIU49236.1"/>
    </source>
</evidence>
<name>A0A9D1S6Z2_9FIRM</name>